<feature type="region of interest" description="Disordered" evidence="1">
    <location>
        <begin position="318"/>
        <end position="366"/>
    </location>
</feature>
<evidence type="ECO:0000313" key="3">
    <source>
        <dbReference type="Proteomes" id="UP000295184"/>
    </source>
</evidence>
<dbReference type="AlphaFoldDB" id="A0A4R1QSH1"/>
<evidence type="ECO:0000313" key="2">
    <source>
        <dbReference type="EMBL" id="TCL56417.1"/>
    </source>
</evidence>
<accession>A0A4R1QSH1</accession>
<name>A0A4R1QSH1_9FIRM</name>
<organism evidence="2 3">
    <name type="scientific">Allofournierella massiliensis</name>
    <dbReference type="NCBI Taxonomy" id="1650663"/>
    <lineage>
        <taxon>Bacteria</taxon>
        <taxon>Bacillati</taxon>
        <taxon>Bacillota</taxon>
        <taxon>Clostridia</taxon>
        <taxon>Eubacteriales</taxon>
        <taxon>Oscillospiraceae</taxon>
        <taxon>Allofournierella</taxon>
    </lineage>
</organism>
<sequence>MANNTQMTKKAPDARTIVQKAADVMIPMMVSHLGRNGIQPDAYQKQCMINAISVINDVANANGIMINDIDRTTLSEILQQVATLRLNPYSQPRECYFTARKKKQPNGEWVTTVEMGIEGDGNDAILRNFGHNVAEVYPYWDVREGDDFTYPVHRGVDVEPPVWQRSGKGKYVRVVYPVRFKDDSVQYFISEREDVRVNLVAHISNNLMNETFGIAENRYKATVEQRKQIEERKAELKALMDGKDIDEILDIPELQPYISPAWREGSRERMILRKMRNNCIKPIPKDFANSMALSMYNNSMAAEEGTASQPITVEYQEIQDPAGYIAAPEEPQEAPAPRQDPQPEASKPAAPAEKASPAPQSNVAPF</sequence>
<feature type="compositionally biased region" description="Low complexity" evidence="1">
    <location>
        <begin position="326"/>
        <end position="360"/>
    </location>
</feature>
<dbReference type="OrthoDB" id="2285766at2"/>
<gene>
    <name evidence="2" type="ORF">EDD77_11383</name>
</gene>
<dbReference type="STRING" id="1650663.GCA_001486665_02602"/>
<comment type="caution">
    <text evidence="2">The sequence shown here is derived from an EMBL/GenBank/DDBJ whole genome shotgun (WGS) entry which is preliminary data.</text>
</comment>
<evidence type="ECO:0000256" key="1">
    <source>
        <dbReference type="SAM" id="MobiDB-lite"/>
    </source>
</evidence>
<dbReference type="InterPro" id="IPR018330">
    <property type="entry name" value="RecT_fam"/>
</dbReference>
<dbReference type="EMBL" id="SLUM01000013">
    <property type="protein sequence ID" value="TCL56417.1"/>
    <property type="molecule type" value="Genomic_DNA"/>
</dbReference>
<dbReference type="Proteomes" id="UP000295184">
    <property type="component" value="Unassembled WGS sequence"/>
</dbReference>
<dbReference type="GO" id="GO:0003677">
    <property type="term" value="F:DNA binding"/>
    <property type="evidence" value="ECO:0007669"/>
    <property type="project" value="InterPro"/>
</dbReference>
<dbReference type="GO" id="GO:0006259">
    <property type="term" value="P:DNA metabolic process"/>
    <property type="evidence" value="ECO:0007669"/>
    <property type="project" value="InterPro"/>
</dbReference>
<dbReference type="RefSeq" id="WP_058965622.1">
    <property type="nucleotide sequence ID" value="NZ_CABKVM010000018.1"/>
</dbReference>
<proteinExistence type="predicted"/>
<dbReference type="Pfam" id="PF03837">
    <property type="entry name" value="RecT"/>
    <property type="match status" value="1"/>
</dbReference>
<reference evidence="2 3" key="1">
    <citation type="submission" date="2019-03" db="EMBL/GenBank/DDBJ databases">
        <title>Genomic Encyclopedia of Type Strains, Phase IV (KMG-IV): sequencing the most valuable type-strain genomes for metagenomic binning, comparative biology and taxonomic classification.</title>
        <authorList>
            <person name="Goeker M."/>
        </authorList>
    </citation>
    <scope>NUCLEOTIDE SEQUENCE [LARGE SCALE GENOMIC DNA]</scope>
    <source>
        <strain evidence="2 3">DSM 100451</strain>
    </source>
</reference>
<protein>
    <submittedName>
        <fullName evidence="2">RecT family protein</fullName>
    </submittedName>
</protein>